<protein>
    <submittedName>
        <fullName evidence="2">Uncharacterized protein</fullName>
    </submittedName>
</protein>
<comment type="caution">
    <text evidence="2">The sequence shown here is derived from an EMBL/GenBank/DDBJ whole genome shotgun (WGS) entry which is preliminary data.</text>
</comment>
<dbReference type="EMBL" id="BJMN01000029">
    <property type="protein sequence ID" value="GEB59013.1"/>
    <property type="molecule type" value="Genomic_DNA"/>
</dbReference>
<name>A0A4Y3RQM1_9ACTN</name>
<dbReference type="Proteomes" id="UP000315226">
    <property type="component" value="Unassembled WGS sequence"/>
</dbReference>
<evidence type="ECO:0000313" key="2">
    <source>
        <dbReference type="EMBL" id="GEB59013.1"/>
    </source>
</evidence>
<proteinExistence type="predicted"/>
<feature type="compositionally biased region" description="Low complexity" evidence="1">
    <location>
        <begin position="53"/>
        <end position="71"/>
    </location>
</feature>
<feature type="region of interest" description="Disordered" evidence="1">
    <location>
        <begin position="50"/>
        <end position="71"/>
    </location>
</feature>
<feature type="region of interest" description="Disordered" evidence="1">
    <location>
        <begin position="1"/>
        <end position="20"/>
    </location>
</feature>
<evidence type="ECO:0000313" key="3">
    <source>
        <dbReference type="Proteomes" id="UP000315226"/>
    </source>
</evidence>
<gene>
    <name evidence="2" type="ORF">SGA01_46180</name>
</gene>
<accession>A0A4Y3RQM1</accession>
<organism evidence="2 3">
    <name type="scientific">Streptomyces gardneri</name>
    <dbReference type="NCBI Taxonomy" id="66892"/>
    <lineage>
        <taxon>Bacteria</taxon>
        <taxon>Bacillati</taxon>
        <taxon>Actinomycetota</taxon>
        <taxon>Actinomycetes</taxon>
        <taxon>Kitasatosporales</taxon>
        <taxon>Streptomycetaceae</taxon>
        <taxon>Streptomyces</taxon>
    </lineage>
</organism>
<keyword evidence="3" id="KW-1185">Reference proteome</keyword>
<reference evidence="2 3" key="1">
    <citation type="submission" date="2019-06" db="EMBL/GenBank/DDBJ databases">
        <title>Whole genome shotgun sequence of Streptomyces gardneri NBRC 12865.</title>
        <authorList>
            <person name="Hosoyama A."/>
            <person name="Uohara A."/>
            <person name="Ohji S."/>
            <person name="Ichikawa N."/>
        </authorList>
    </citation>
    <scope>NUCLEOTIDE SEQUENCE [LARGE SCALE GENOMIC DNA]</scope>
    <source>
        <strain evidence="2 3">NBRC 12865</strain>
    </source>
</reference>
<dbReference type="AlphaFoldDB" id="A0A4Y3RQM1"/>
<sequence length="71" mass="7408">MMVANSPPDAHPDATVFRDSIEPAGLGPAVRARTRAGTGRHAMLLRVRIQKNASGRPGPAPSRGGIRPPGM</sequence>
<evidence type="ECO:0000256" key="1">
    <source>
        <dbReference type="SAM" id="MobiDB-lite"/>
    </source>
</evidence>